<dbReference type="PROSITE" id="PS00107">
    <property type="entry name" value="PROTEIN_KINASE_ATP"/>
    <property type="match status" value="1"/>
</dbReference>
<evidence type="ECO:0000256" key="6">
    <source>
        <dbReference type="ARBA" id="ARBA00022729"/>
    </source>
</evidence>
<comment type="caution">
    <text evidence="20">The sequence shown here is derived from an EMBL/GenBank/DDBJ whole genome shotgun (WGS) entry which is preliminary data.</text>
</comment>
<gene>
    <name evidence="20" type="ORF">Sradi_3861000</name>
</gene>
<dbReference type="EMBL" id="JACGWJ010000016">
    <property type="protein sequence ID" value="KAL0361765.1"/>
    <property type="molecule type" value="Genomic_DNA"/>
</dbReference>
<keyword evidence="4" id="KW-0808">Transferase</keyword>
<name>A0AAW2Q224_SESRA</name>
<dbReference type="InterPro" id="IPR008271">
    <property type="entry name" value="Ser/Thr_kinase_AS"/>
</dbReference>
<proteinExistence type="inferred from homology"/>
<keyword evidence="3" id="KW-0597">Phosphoprotein</keyword>
<keyword evidence="13 20" id="KW-0675">Receptor</keyword>
<dbReference type="FunFam" id="1.10.510.10:FF:000343">
    <property type="entry name" value="Cysteine-rich receptor-like protein kinase 28"/>
    <property type="match status" value="1"/>
</dbReference>
<evidence type="ECO:0000256" key="3">
    <source>
        <dbReference type="ARBA" id="ARBA00022553"/>
    </source>
</evidence>
<sequence length="358" mass="40170">MLILSLILLGEAVDDTSSIDSIQYDFEKIKAATNDFSDANKLGQGGFGVVYWGKLANNQAIAVKRLSKNSSQGDVEFKNEVLLLVKLQHKNLVRLLGFSTQGPERLLVYELVSNGSLDHFIFDPIKASTLDWDKRYKIIQGISRGLLYLHEDSMLRIIHRDLKASNVLLDEKMNPKISDFGMARLLLLDQTQDRTNRIVGTYGYMAPEYAIHGQFSVKSDVFSFGVLVLELVSGKEKTFLLNDENPEYLLSYAWRNWRMGTTTNVIDPVMRATSSSQLDILRCVHIALLCVQENAADRPTMSSVVLMLNSSSLTLRIPSQPAFYLPNSRDWESNTSSRSNTSQSASKNDVSISEFGPR</sequence>
<dbReference type="PANTHER" id="PTHR27002:SF181">
    <property type="entry name" value="RECEPTOR-LIKE SERINE_THREONINE-PROTEIN KINASE"/>
    <property type="match status" value="1"/>
</dbReference>
<evidence type="ECO:0000256" key="10">
    <source>
        <dbReference type="ARBA" id="ARBA00022840"/>
    </source>
</evidence>
<dbReference type="GO" id="GO:0005524">
    <property type="term" value="F:ATP binding"/>
    <property type="evidence" value="ECO:0007669"/>
    <property type="project" value="UniProtKB-UniRule"/>
</dbReference>
<dbReference type="AlphaFoldDB" id="A0AAW2Q224"/>
<evidence type="ECO:0000256" key="9">
    <source>
        <dbReference type="ARBA" id="ARBA00022777"/>
    </source>
</evidence>
<dbReference type="GO" id="GO:0009737">
    <property type="term" value="P:response to abscisic acid"/>
    <property type="evidence" value="ECO:0007669"/>
    <property type="project" value="UniProtKB-ARBA"/>
</dbReference>
<evidence type="ECO:0000256" key="5">
    <source>
        <dbReference type="ARBA" id="ARBA00022692"/>
    </source>
</evidence>
<evidence type="ECO:0000256" key="4">
    <source>
        <dbReference type="ARBA" id="ARBA00022679"/>
    </source>
</evidence>
<evidence type="ECO:0000256" key="8">
    <source>
        <dbReference type="ARBA" id="ARBA00022741"/>
    </source>
</evidence>
<keyword evidence="2 16" id="KW-0723">Serine/threonine-protein kinase</keyword>
<dbReference type="FunFam" id="3.30.200.20:FF:000142">
    <property type="entry name" value="Cysteine-rich receptor-like protein kinase 10"/>
    <property type="match status" value="1"/>
</dbReference>
<reference evidence="20" key="2">
    <citation type="journal article" date="2024" name="Plant">
        <title>Genomic evolution and insights into agronomic trait innovations of Sesamum species.</title>
        <authorList>
            <person name="Miao H."/>
            <person name="Wang L."/>
            <person name="Qu L."/>
            <person name="Liu H."/>
            <person name="Sun Y."/>
            <person name="Le M."/>
            <person name="Wang Q."/>
            <person name="Wei S."/>
            <person name="Zheng Y."/>
            <person name="Lin W."/>
            <person name="Duan Y."/>
            <person name="Cao H."/>
            <person name="Xiong S."/>
            <person name="Wang X."/>
            <person name="Wei L."/>
            <person name="Li C."/>
            <person name="Ma Q."/>
            <person name="Ju M."/>
            <person name="Zhao R."/>
            <person name="Li G."/>
            <person name="Mu C."/>
            <person name="Tian Q."/>
            <person name="Mei H."/>
            <person name="Zhang T."/>
            <person name="Gao T."/>
            <person name="Zhang H."/>
        </authorList>
    </citation>
    <scope>NUCLEOTIDE SEQUENCE</scope>
    <source>
        <strain evidence="20">G02</strain>
    </source>
</reference>
<reference evidence="20" key="1">
    <citation type="submission" date="2020-06" db="EMBL/GenBank/DDBJ databases">
        <authorList>
            <person name="Li T."/>
            <person name="Hu X."/>
            <person name="Zhang T."/>
            <person name="Song X."/>
            <person name="Zhang H."/>
            <person name="Dai N."/>
            <person name="Sheng W."/>
            <person name="Hou X."/>
            <person name="Wei L."/>
        </authorList>
    </citation>
    <scope>NUCLEOTIDE SEQUENCE</scope>
    <source>
        <strain evidence="20">G02</strain>
        <tissue evidence="20">Leaf</tissue>
    </source>
</reference>
<comment type="similarity">
    <text evidence="16">Belongs to the protein kinase superfamily.</text>
</comment>
<evidence type="ECO:0000256" key="13">
    <source>
        <dbReference type="ARBA" id="ARBA00023170"/>
    </source>
</evidence>
<dbReference type="InterPro" id="IPR000719">
    <property type="entry name" value="Prot_kinase_dom"/>
</dbReference>
<feature type="compositionally biased region" description="Low complexity" evidence="17">
    <location>
        <begin position="333"/>
        <end position="346"/>
    </location>
</feature>
<feature type="region of interest" description="Disordered" evidence="17">
    <location>
        <begin position="330"/>
        <end position="358"/>
    </location>
</feature>
<dbReference type="InterPro" id="IPR017441">
    <property type="entry name" value="Protein_kinase_ATP_BS"/>
</dbReference>
<dbReference type="SMART" id="SM00220">
    <property type="entry name" value="S_TKc"/>
    <property type="match status" value="1"/>
</dbReference>
<protein>
    <submittedName>
        <fullName evidence="20">Cysteine-rich receptor-like protein kinase</fullName>
    </submittedName>
</protein>
<dbReference type="InterPro" id="IPR001245">
    <property type="entry name" value="Ser-Thr/Tyr_kinase_cat_dom"/>
</dbReference>
<dbReference type="Pfam" id="PF07714">
    <property type="entry name" value="PK_Tyr_Ser-Thr"/>
    <property type="match status" value="1"/>
</dbReference>
<accession>A0AAW2Q224</accession>
<feature type="domain" description="Protein kinase" evidence="19">
    <location>
        <begin position="36"/>
        <end position="323"/>
    </location>
</feature>
<dbReference type="Gene3D" id="1.10.510.10">
    <property type="entry name" value="Transferase(Phosphotransferase) domain 1"/>
    <property type="match status" value="1"/>
</dbReference>
<feature type="signal peptide" evidence="18">
    <location>
        <begin position="1"/>
        <end position="18"/>
    </location>
</feature>
<keyword evidence="5" id="KW-0812">Transmembrane</keyword>
<evidence type="ECO:0000256" key="2">
    <source>
        <dbReference type="ARBA" id="ARBA00022527"/>
    </source>
</evidence>
<evidence type="ECO:0000256" key="15">
    <source>
        <dbReference type="PROSITE-ProRule" id="PRU10141"/>
    </source>
</evidence>
<evidence type="ECO:0000256" key="14">
    <source>
        <dbReference type="ARBA" id="ARBA00023180"/>
    </source>
</evidence>
<organism evidence="20">
    <name type="scientific">Sesamum radiatum</name>
    <name type="common">Black benniseed</name>
    <dbReference type="NCBI Taxonomy" id="300843"/>
    <lineage>
        <taxon>Eukaryota</taxon>
        <taxon>Viridiplantae</taxon>
        <taxon>Streptophyta</taxon>
        <taxon>Embryophyta</taxon>
        <taxon>Tracheophyta</taxon>
        <taxon>Spermatophyta</taxon>
        <taxon>Magnoliopsida</taxon>
        <taxon>eudicotyledons</taxon>
        <taxon>Gunneridae</taxon>
        <taxon>Pentapetalae</taxon>
        <taxon>asterids</taxon>
        <taxon>lamiids</taxon>
        <taxon>Lamiales</taxon>
        <taxon>Pedaliaceae</taxon>
        <taxon>Sesamum</taxon>
    </lineage>
</organism>
<evidence type="ECO:0000256" key="1">
    <source>
        <dbReference type="ARBA" id="ARBA00004167"/>
    </source>
</evidence>
<evidence type="ECO:0000256" key="11">
    <source>
        <dbReference type="ARBA" id="ARBA00022989"/>
    </source>
</evidence>
<evidence type="ECO:0000259" key="19">
    <source>
        <dbReference type="PROSITE" id="PS50011"/>
    </source>
</evidence>
<dbReference type="CDD" id="cd14066">
    <property type="entry name" value="STKc_IRAK"/>
    <property type="match status" value="1"/>
</dbReference>
<keyword evidence="6 18" id="KW-0732">Signal</keyword>
<evidence type="ECO:0000256" key="18">
    <source>
        <dbReference type="SAM" id="SignalP"/>
    </source>
</evidence>
<keyword evidence="12" id="KW-0472">Membrane</keyword>
<dbReference type="PANTHER" id="PTHR27002">
    <property type="entry name" value="RECEPTOR-LIKE SERINE/THREONINE-PROTEIN KINASE SD1-8"/>
    <property type="match status" value="1"/>
</dbReference>
<feature type="chain" id="PRO_5043878816" evidence="18">
    <location>
        <begin position="19"/>
        <end position="358"/>
    </location>
</feature>
<keyword evidence="9 20" id="KW-0418">Kinase</keyword>
<keyword evidence="14" id="KW-0325">Glycoprotein</keyword>
<feature type="binding site" evidence="15">
    <location>
        <position position="64"/>
    </location>
    <ligand>
        <name>ATP</name>
        <dbReference type="ChEBI" id="CHEBI:30616"/>
    </ligand>
</feature>
<keyword evidence="8 15" id="KW-0547">Nucleotide-binding</keyword>
<evidence type="ECO:0000256" key="16">
    <source>
        <dbReference type="RuleBase" id="RU000304"/>
    </source>
</evidence>
<keyword evidence="10 15" id="KW-0067">ATP-binding</keyword>
<dbReference type="PROSITE" id="PS00108">
    <property type="entry name" value="PROTEIN_KINASE_ST"/>
    <property type="match status" value="1"/>
</dbReference>
<dbReference type="InterPro" id="IPR011009">
    <property type="entry name" value="Kinase-like_dom_sf"/>
</dbReference>
<keyword evidence="11" id="KW-1133">Transmembrane helix</keyword>
<evidence type="ECO:0000256" key="17">
    <source>
        <dbReference type="SAM" id="MobiDB-lite"/>
    </source>
</evidence>
<keyword evidence="7" id="KW-0677">Repeat</keyword>
<dbReference type="Gene3D" id="3.30.200.20">
    <property type="entry name" value="Phosphorylase Kinase, domain 1"/>
    <property type="match status" value="1"/>
</dbReference>
<evidence type="ECO:0000256" key="7">
    <source>
        <dbReference type="ARBA" id="ARBA00022737"/>
    </source>
</evidence>
<evidence type="ECO:0000313" key="20">
    <source>
        <dbReference type="EMBL" id="KAL0361765.1"/>
    </source>
</evidence>
<dbReference type="GO" id="GO:0005886">
    <property type="term" value="C:plasma membrane"/>
    <property type="evidence" value="ECO:0007669"/>
    <property type="project" value="TreeGrafter"/>
</dbReference>
<evidence type="ECO:0000256" key="12">
    <source>
        <dbReference type="ARBA" id="ARBA00023136"/>
    </source>
</evidence>
<comment type="subcellular location">
    <subcellularLocation>
        <location evidence="1">Membrane</location>
        <topology evidence="1">Single-pass membrane protein</topology>
    </subcellularLocation>
</comment>
<dbReference type="PROSITE" id="PS50011">
    <property type="entry name" value="PROTEIN_KINASE_DOM"/>
    <property type="match status" value="1"/>
</dbReference>
<dbReference type="GO" id="GO:0004674">
    <property type="term" value="F:protein serine/threonine kinase activity"/>
    <property type="evidence" value="ECO:0007669"/>
    <property type="project" value="UniProtKB-KW"/>
</dbReference>
<dbReference type="SUPFAM" id="SSF56112">
    <property type="entry name" value="Protein kinase-like (PK-like)"/>
    <property type="match status" value="1"/>
</dbReference>